<dbReference type="Gene3D" id="3.40.50.1000">
    <property type="entry name" value="HAD superfamily/HAD-like"/>
    <property type="match status" value="1"/>
</dbReference>
<dbReference type="SFLD" id="SFLDS00003">
    <property type="entry name" value="Haloacid_Dehalogenase"/>
    <property type="match status" value="1"/>
</dbReference>
<accession>A0A2G3E6X7</accession>
<sequence length="220" mass="25028">MNAPTIRAVLFDLDGTLIDTEKYYRLAWPQAMAHYGYSMTDSQALDMRSLGRPYAPAHLKELSGDPDFDYLKIKAYRVKLMEDYLKDGIELKHYAREILEKLRARNIITAVATANDYERASRFLKRVDLFDLFDEIICATMVEHGKPAPDLYAYAAAQLHLNPCECIAVEDSPNGVKSAVAAGIPTVMIPDLSEPDEELSAMLWHCYPDLEQFYQDCFCK</sequence>
<dbReference type="GO" id="GO:0050308">
    <property type="term" value="F:sugar-phosphatase activity"/>
    <property type="evidence" value="ECO:0007669"/>
    <property type="project" value="TreeGrafter"/>
</dbReference>
<protein>
    <submittedName>
        <fullName evidence="1">HAD family hydrolase</fullName>
    </submittedName>
</protein>
<reference evidence="1 2" key="2">
    <citation type="submission" date="2017-10" db="EMBL/GenBank/DDBJ databases">
        <authorList>
            <person name="Banno H."/>
            <person name="Chua N.-H."/>
        </authorList>
    </citation>
    <scope>NUCLEOTIDE SEQUENCE [LARGE SCALE GENOMIC DNA]</scope>
    <source>
        <strain evidence="1 2">JK623</strain>
    </source>
</reference>
<organism evidence="1 2">
    <name type="scientific">Agathobacter ruminis</name>
    <dbReference type="NCBI Taxonomy" id="1712665"/>
    <lineage>
        <taxon>Bacteria</taxon>
        <taxon>Bacillati</taxon>
        <taxon>Bacillota</taxon>
        <taxon>Clostridia</taxon>
        <taxon>Lachnospirales</taxon>
        <taxon>Lachnospiraceae</taxon>
        <taxon>Agathobacter</taxon>
    </lineage>
</organism>
<reference evidence="1 2" key="1">
    <citation type="submission" date="2017-10" db="EMBL/GenBank/DDBJ databases">
        <title>Resolving the taxonomy of Roseburia spp., Eubacterium rectale and Agathobacter spp. through phylogenomic analysis.</title>
        <authorList>
            <person name="Sheridan P.O."/>
            <person name="Walker A.W."/>
            <person name="Duncan S.H."/>
            <person name="Scott K.P."/>
            <person name="Toole P.W.O."/>
            <person name="Luis P."/>
            <person name="Flint H.J."/>
        </authorList>
    </citation>
    <scope>NUCLEOTIDE SEQUENCE [LARGE SCALE GENOMIC DNA]</scope>
    <source>
        <strain evidence="1 2">JK623</strain>
    </source>
</reference>
<dbReference type="Pfam" id="PF13419">
    <property type="entry name" value="HAD_2"/>
    <property type="match status" value="1"/>
</dbReference>
<dbReference type="Gene3D" id="1.10.150.240">
    <property type="entry name" value="Putative phosphatase, domain 2"/>
    <property type="match status" value="1"/>
</dbReference>
<dbReference type="InterPro" id="IPR036412">
    <property type="entry name" value="HAD-like_sf"/>
</dbReference>
<dbReference type="NCBIfam" id="TIGR01509">
    <property type="entry name" value="HAD-SF-IA-v3"/>
    <property type="match status" value="1"/>
</dbReference>
<dbReference type="InterPro" id="IPR006439">
    <property type="entry name" value="HAD-SF_hydro_IA"/>
</dbReference>
<keyword evidence="1" id="KW-0378">Hydrolase</keyword>
<evidence type="ECO:0000313" key="2">
    <source>
        <dbReference type="Proteomes" id="UP000224563"/>
    </source>
</evidence>
<dbReference type="PANTHER" id="PTHR43481:SF4">
    <property type="entry name" value="GLYCEROL-1-PHOSPHATE PHOSPHOHYDROLASE 1-RELATED"/>
    <property type="match status" value="1"/>
</dbReference>
<dbReference type="EMBL" id="PDYG01000002">
    <property type="protein sequence ID" value="PHU38843.1"/>
    <property type="molecule type" value="Genomic_DNA"/>
</dbReference>
<comment type="caution">
    <text evidence="1">The sequence shown here is derived from an EMBL/GenBank/DDBJ whole genome shotgun (WGS) entry which is preliminary data.</text>
</comment>
<dbReference type="RefSeq" id="WP_099385240.1">
    <property type="nucleotide sequence ID" value="NZ_JANSWH010000069.1"/>
</dbReference>
<dbReference type="SFLD" id="SFLDG01135">
    <property type="entry name" value="C1.5.6:_HAD__Beta-PGM__Phospha"/>
    <property type="match status" value="1"/>
</dbReference>
<gene>
    <name evidence="1" type="ORF">CSX02_00625</name>
</gene>
<keyword evidence="2" id="KW-1185">Reference proteome</keyword>
<dbReference type="SFLD" id="SFLDG01129">
    <property type="entry name" value="C1.5:_HAD__Beta-PGM__Phosphata"/>
    <property type="match status" value="1"/>
</dbReference>
<dbReference type="Proteomes" id="UP000224563">
    <property type="component" value="Unassembled WGS sequence"/>
</dbReference>
<name>A0A2G3E6X7_9FIRM</name>
<dbReference type="InterPro" id="IPR041492">
    <property type="entry name" value="HAD_2"/>
</dbReference>
<dbReference type="InterPro" id="IPR023214">
    <property type="entry name" value="HAD_sf"/>
</dbReference>
<evidence type="ECO:0000313" key="1">
    <source>
        <dbReference type="EMBL" id="PHU38843.1"/>
    </source>
</evidence>
<dbReference type="SUPFAM" id="SSF56784">
    <property type="entry name" value="HAD-like"/>
    <property type="match status" value="1"/>
</dbReference>
<dbReference type="AlphaFoldDB" id="A0A2G3E6X7"/>
<proteinExistence type="predicted"/>
<dbReference type="InterPro" id="IPR023198">
    <property type="entry name" value="PGP-like_dom2"/>
</dbReference>
<dbReference type="InterPro" id="IPR051806">
    <property type="entry name" value="HAD-like_SPP"/>
</dbReference>
<dbReference type="PANTHER" id="PTHR43481">
    <property type="entry name" value="FRUCTOSE-1-PHOSPHATE PHOSPHATASE"/>
    <property type="match status" value="1"/>
</dbReference>